<evidence type="ECO:0000313" key="34">
    <source>
        <dbReference type="Ensembl" id="ENSRROP00000009127.1"/>
    </source>
</evidence>
<keyword evidence="13" id="KW-0770">Synapse</keyword>
<organism evidence="34 35">
    <name type="scientific">Rhinopithecus roxellana</name>
    <name type="common">Golden snub-nosed monkey</name>
    <name type="synonym">Pygathrix roxellana</name>
    <dbReference type="NCBI Taxonomy" id="61622"/>
    <lineage>
        <taxon>Eukaryota</taxon>
        <taxon>Metazoa</taxon>
        <taxon>Chordata</taxon>
        <taxon>Craniata</taxon>
        <taxon>Vertebrata</taxon>
        <taxon>Euteleostomi</taxon>
        <taxon>Mammalia</taxon>
        <taxon>Eutheria</taxon>
        <taxon>Euarchontoglires</taxon>
        <taxon>Primates</taxon>
        <taxon>Haplorrhini</taxon>
        <taxon>Catarrhini</taxon>
        <taxon>Cercopithecidae</taxon>
        <taxon>Colobinae</taxon>
        <taxon>Rhinopithecus</taxon>
    </lineage>
</organism>
<dbReference type="GO" id="GO:0007586">
    <property type="term" value="P:digestion"/>
    <property type="evidence" value="ECO:0007669"/>
    <property type="project" value="Ensembl"/>
</dbReference>
<gene>
    <name evidence="34" type="primary">DAO</name>
</gene>
<dbReference type="PIRSF" id="PIRSF000189">
    <property type="entry name" value="D-aa_oxidase"/>
    <property type="match status" value="1"/>
</dbReference>
<evidence type="ECO:0000256" key="10">
    <source>
        <dbReference type="ARBA" id="ARBA00022799"/>
    </source>
</evidence>
<evidence type="ECO:0000256" key="6">
    <source>
        <dbReference type="ARBA" id="ARBA00022490"/>
    </source>
</evidence>
<dbReference type="EC" id="1.4.3.3" evidence="17"/>
<dbReference type="GO" id="GO:0048786">
    <property type="term" value="C:presynaptic active zone"/>
    <property type="evidence" value="ECO:0007669"/>
    <property type="project" value="UniProtKB-SubCell"/>
</dbReference>
<evidence type="ECO:0000256" key="13">
    <source>
        <dbReference type="ARBA" id="ARBA00023018"/>
    </source>
</evidence>
<evidence type="ECO:0000256" key="30">
    <source>
        <dbReference type="ARBA" id="ARBA00049547"/>
    </source>
</evidence>
<comment type="cofactor">
    <cofactor evidence="1 31">
        <name>FAD</name>
        <dbReference type="ChEBI" id="CHEBI:57692"/>
    </cofactor>
</comment>
<keyword evidence="11 31" id="KW-0274">FAD</keyword>
<feature type="binding site" evidence="31">
    <location>
        <begin position="74"/>
        <end position="75"/>
    </location>
    <ligand>
        <name>FAD</name>
        <dbReference type="ChEBI" id="CHEBI:57692"/>
    </ligand>
</feature>
<evidence type="ECO:0000256" key="8">
    <source>
        <dbReference type="ARBA" id="ARBA00022553"/>
    </source>
</evidence>
<dbReference type="GO" id="GO:0071949">
    <property type="term" value="F:FAD binding"/>
    <property type="evidence" value="ECO:0007669"/>
    <property type="project" value="Ensembl"/>
</dbReference>
<evidence type="ECO:0000256" key="26">
    <source>
        <dbReference type="ARBA" id="ARBA00048747"/>
    </source>
</evidence>
<dbReference type="STRING" id="61622.ENSRROP00000009127"/>
<evidence type="ECO:0000256" key="15">
    <source>
        <dbReference type="ARBA" id="ARBA00023273"/>
    </source>
</evidence>
<feature type="domain" description="FAD dependent oxidoreductase" evidence="33">
    <location>
        <begin position="39"/>
        <end position="366"/>
    </location>
</feature>
<keyword evidence="10" id="KW-0702">S-nitrosylation</keyword>
<proteinExistence type="inferred from homology"/>
<dbReference type="Gene3D" id="3.40.50.720">
    <property type="entry name" value="NAD(P)-binding Rossmann-like Domain"/>
    <property type="match status" value="1"/>
</dbReference>
<comment type="catalytic activity">
    <reaction evidence="21">
        <text>D-dopa + O2 + H2O = 3-(3,4-dihydroxyphenyl)pyruvate + H2O2 + NH4(+)</text>
        <dbReference type="Rhea" id="RHEA:70971"/>
        <dbReference type="ChEBI" id="CHEBI:15377"/>
        <dbReference type="ChEBI" id="CHEBI:15379"/>
        <dbReference type="ChEBI" id="CHEBI:16240"/>
        <dbReference type="ChEBI" id="CHEBI:28938"/>
        <dbReference type="ChEBI" id="CHEBI:29055"/>
        <dbReference type="ChEBI" id="CHEBI:149689"/>
    </reaction>
    <physiologicalReaction direction="left-to-right" evidence="21">
        <dbReference type="Rhea" id="RHEA:70972"/>
    </physiologicalReaction>
</comment>
<dbReference type="GO" id="GO:0006562">
    <property type="term" value="P:L-proline catabolic process"/>
    <property type="evidence" value="ECO:0007669"/>
    <property type="project" value="Ensembl"/>
</dbReference>
<evidence type="ECO:0000256" key="25">
    <source>
        <dbReference type="ARBA" id="ARBA00048711"/>
    </source>
</evidence>
<evidence type="ECO:0000313" key="35">
    <source>
        <dbReference type="Proteomes" id="UP000233200"/>
    </source>
</evidence>
<evidence type="ECO:0000256" key="32">
    <source>
        <dbReference type="SAM" id="MobiDB-lite"/>
    </source>
</evidence>
<dbReference type="Ensembl" id="ENSRROT00000033209.1">
    <property type="protein sequence ID" value="ENSRROP00000009127.1"/>
    <property type="gene ID" value="ENSRROG00000028984.1"/>
</dbReference>
<keyword evidence="7" id="KW-0964">Secreted</keyword>
<comment type="catalytic activity">
    <reaction evidence="29">
        <text>D-leucine + O2 + H2O = 4-methyl-2-oxopentanoate + H2O2 + NH4(+)</text>
        <dbReference type="Rhea" id="RHEA:78211"/>
        <dbReference type="ChEBI" id="CHEBI:15377"/>
        <dbReference type="ChEBI" id="CHEBI:15379"/>
        <dbReference type="ChEBI" id="CHEBI:16240"/>
        <dbReference type="ChEBI" id="CHEBI:17865"/>
        <dbReference type="ChEBI" id="CHEBI:28938"/>
        <dbReference type="ChEBI" id="CHEBI:143079"/>
    </reaction>
    <physiologicalReaction direction="left-to-right" evidence="29">
        <dbReference type="Rhea" id="RHEA:78212"/>
    </physiologicalReaction>
</comment>
<evidence type="ECO:0000256" key="22">
    <source>
        <dbReference type="ARBA" id="ARBA00048252"/>
    </source>
</evidence>
<evidence type="ECO:0000256" key="21">
    <source>
        <dbReference type="ARBA" id="ARBA00048079"/>
    </source>
</evidence>
<feature type="binding site" evidence="31">
    <location>
        <position position="254"/>
    </location>
    <ligand>
        <name>D-dopa</name>
        <dbReference type="ChEBI" id="CHEBI:149689"/>
    </ligand>
</feature>
<dbReference type="InterPro" id="IPR023209">
    <property type="entry name" value="DAO"/>
</dbReference>
<comment type="catalytic activity">
    <reaction evidence="23">
        <text>D-methionine + O2 + H2O = 4-methylsulfanyl-2-oxobutanoate + H2O2 + NH4(+)</text>
        <dbReference type="Rhea" id="RHEA:78207"/>
        <dbReference type="ChEBI" id="CHEBI:15377"/>
        <dbReference type="ChEBI" id="CHEBI:15379"/>
        <dbReference type="ChEBI" id="CHEBI:16240"/>
        <dbReference type="ChEBI" id="CHEBI:16723"/>
        <dbReference type="ChEBI" id="CHEBI:28938"/>
        <dbReference type="ChEBI" id="CHEBI:57932"/>
    </reaction>
    <physiologicalReaction direction="left-to-right" evidence="23">
        <dbReference type="Rhea" id="RHEA:78208"/>
    </physiologicalReaction>
</comment>
<dbReference type="Gene3D" id="3.30.9.10">
    <property type="entry name" value="D-Amino Acid Oxidase, subunit A, domain 2"/>
    <property type="match status" value="1"/>
</dbReference>
<comment type="catalytic activity">
    <reaction evidence="19">
        <text>D-proline + O2 = 1-pyrroline-2-carboxylate + H2O2</text>
        <dbReference type="Rhea" id="RHEA:78259"/>
        <dbReference type="ChEBI" id="CHEBI:15379"/>
        <dbReference type="ChEBI" id="CHEBI:16240"/>
        <dbReference type="ChEBI" id="CHEBI:39785"/>
        <dbReference type="ChEBI" id="CHEBI:57726"/>
    </reaction>
    <physiologicalReaction direction="left-to-right" evidence="19">
        <dbReference type="Rhea" id="RHEA:78260"/>
    </physiologicalReaction>
</comment>
<comment type="similarity">
    <text evidence="5">Belongs to the DAMOX/DASOX family.</text>
</comment>
<dbReference type="GO" id="GO:0006551">
    <property type="term" value="P:L-leucine metabolic process"/>
    <property type="evidence" value="ECO:0007669"/>
    <property type="project" value="Ensembl"/>
</dbReference>
<evidence type="ECO:0000256" key="16">
    <source>
        <dbReference type="ARBA" id="ARBA00034101"/>
    </source>
</evidence>
<evidence type="ECO:0000256" key="31">
    <source>
        <dbReference type="PIRSR" id="PIRSR000189-1"/>
    </source>
</evidence>
<keyword evidence="35" id="KW-1185">Reference proteome</keyword>
<evidence type="ECO:0000256" key="19">
    <source>
        <dbReference type="ARBA" id="ARBA00044716"/>
    </source>
</evidence>
<feature type="binding site" evidence="31">
    <location>
        <position position="320"/>
    </location>
    <ligand>
        <name>D-dopa</name>
        <dbReference type="ChEBI" id="CHEBI:149689"/>
    </ligand>
</feature>
<dbReference type="AlphaFoldDB" id="A0A2K6NXW8"/>
<dbReference type="GO" id="GO:0008718">
    <property type="term" value="F:D-amino-acid dehydrogenase activity"/>
    <property type="evidence" value="ECO:0007669"/>
    <property type="project" value="Ensembl"/>
</dbReference>
<feature type="binding site" evidence="31">
    <location>
        <position position="265"/>
    </location>
    <ligand>
        <name>D-dopa</name>
        <dbReference type="ChEBI" id="CHEBI:149689"/>
    </ligand>
</feature>
<evidence type="ECO:0000256" key="24">
    <source>
        <dbReference type="ARBA" id="ARBA00048643"/>
    </source>
</evidence>
<dbReference type="FunFam" id="3.30.9.10:FF:000004">
    <property type="entry name" value="D-amino-acid oxidase"/>
    <property type="match status" value="1"/>
</dbReference>
<evidence type="ECO:0000256" key="17">
    <source>
        <dbReference type="ARBA" id="ARBA00039101"/>
    </source>
</evidence>
<feature type="binding site" evidence="31">
    <location>
        <position position="350"/>
    </location>
    <ligand>
        <name>D-dopa</name>
        <dbReference type="ChEBI" id="CHEBI:149689"/>
    </ligand>
</feature>
<evidence type="ECO:0000256" key="1">
    <source>
        <dbReference type="ARBA" id="ARBA00001974"/>
    </source>
</evidence>
<dbReference type="GO" id="GO:0005615">
    <property type="term" value="C:extracellular space"/>
    <property type="evidence" value="ECO:0007669"/>
    <property type="project" value="Ensembl"/>
</dbReference>
<protein>
    <recommendedName>
        <fullName evidence="18">D-amino-acid oxidase</fullName>
        <ecNumber evidence="17">1.4.3.3</ecNumber>
    </recommendedName>
</protein>
<dbReference type="GO" id="GO:0003884">
    <property type="term" value="F:D-amino-acid oxidase activity"/>
    <property type="evidence" value="ECO:0007669"/>
    <property type="project" value="UniProtKB-EC"/>
</dbReference>
<evidence type="ECO:0000256" key="7">
    <source>
        <dbReference type="ARBA" id="ARBA00022525"/>
    </source>
</evidence>
<keyword evidence="15" id="KW-0966">Cell projection</keyword>
<evidence type="ECO:0000256" key="9">
    <source>
        <dbReference type="ARBA" id="ARBA00022630"/>
    </source>
</evidence>
<evidence type="ECO:0000256" key="14">
    <source>
        <dbReference type="ARBA" id="ARBA00023140"/>
    </source>
</evidence>
<dbReference type="SUPFAM" id="SSF51971">
    <property type="entry name" value="Nucleotide-binding domain"/>
    <property type="match status" value="1"/>
</dbReference>
<keyword evidence="14" id="KW-0576">Peroxisome</keyword>
<evidence type="ECO:0000256" key="5">
    <source>
        <dbReference type="ARBA" id="ARBA00006730"/>
    </source>
</evidence>
<keyword evidence="6" id="KW-0963">Cytoplasm</keyword>
<evidence type="ECO:0000256" key="23">
    <source>
        <dbReference type="ARBA" id="ARBA00048401"/>
    </source>
</evidence>
<dbReference type="GO" id="GO:0042802">
    <property type="term" value="F:identical protein binding"/>
    <property type="evidence" value="ECO:0007669"/>
    <property type="project" value="Ensembl"/>
</dbReference>
<comment type="catalytic activity">
    <reaction evidence="25">
        <text>D-alanine + O2 + H2O = pyruvate + H2O2 + NH4(+)</text>
        <dbReference type="Rhea" id="RHEA:22688"/>
        <dbReference type="ChEBI" id="CHEBI:15361"/>
        <dbReference type="ChEBI" id="CHEBI:15377"/>
        <dbReference type="ChEBI" id="CHEBI:15379"/>
        <dbReference type="ChEBI" id="CHEBI:16240"/>
        <dbReference type="ChEBI" id="CHEBI:28938"/>
        <dbReference type="ChEBI" id="CHEBI:57416"/>
    </reaction>
    <physiologicalReaction direction="left-to-right" evidence="25">
        <dbReference type="Rhea" id="RHEA:22689"/>
    </physiologicalReaction>
</comment>
<evidence type="ECO:0000256" key="18">
    <source>
        <dbReference type="ARBA" id="ARBA00039751"/>
    </source>
</evidence>
<comment type="subcellular location">
    <subcellularLocation>
        <location evidence="3">Cytoplasm</location>
        <location evidence="3">Cytosol</location>
    </subcellularLocation>
    <subcellularLocation>
        <location evidence="2">Peroxisome matrix</location>
    </subcellularLocation>
    <subcellularLocation>
        <location evidence="16">Presynaptic active zone</location>
    </subcellularLocation>
    <subcellularLocation>
        <location evidence="4">Secreted</location>
    </subcellularLocation>
</comment>
<dbReference type="GO" id="GO:0036088">
    <property type="term" value="P:D-serine catabolic process"/>
    <property type="evidence" value="ECO:0007669"/>
    <property type="project" value="Ensembl"/>
</dbReference>
<evidence type="ECO:0000256" key="28">
    <source>
        <dbReference type="ARBA" id="ARBA00049182"/>
    </source>
</evidence>
<dbReference type="PANTHER" id="PTHR11530">
    <property type="entry name" value="D-AMINO ACID OXIDASE"/>
    <property type="match status" value="1"/>
</dbReference>
<reference evidence="34" key="2">
    <citation type="submission" date="2025-09" db="UniProtKB">
        <authorList>
            <consortium name="Ensembl"/>
        </authorList>
    </citation>
    <scope>IDENTIFICATION</scope>
</reference>
<feature type="compositionally biased region" description="Polar residues" evidence="32">
    <location>
        <begin position="1"/>
        <end position="13"/>
    </location>
</feature>
<dbReference type="GO" id="GO:0005741">
    <property type="term" value="C:mitochondrial outer membrane"/>
    <property type="evidence" value="ECO:0007669"/>
    <property type="project" value="Ensembl"/>
</dbReference>
<keyword evidence="8" id="KW-0597">Phosphoprotein</keyword>
<name>A0A2K6NXW8_RHIRO</name>
<comment type="catalytic activity">
    <reaction evidence="26">
        <text>D-lysine + O2 + H2O = 6-amino-2-oxohexanoate + H2O2 + NH4(+)</text>
        <dbReference type="Rhea" id="RHEA:37583"/>
        <dbReference type="ChEBI" id="CHEBI:15377"/>
        <dbReference type="ChEBI" id="CHEBI:15379"/>
        <dbReference type="ChEBI" id="CHEBI:16240"/>
        <dbReference type="ChEBI" id="CHEBI:28938"/>
        <dbReference type="ChEBI" id="CHEBI:32557"/>
        <dbReference type="ChEBI" id="CHEBI:58183"/>
        <dbReference type="EC" id="1.4.3.3"/>
    </reaction>
    <physiologicalReaction direction="left-to-right" evidence="26">
        <dbReference type="Rhea" id="RHEA:37584"/>
    </physiologicalReaction>
</comment>
<evidence type="ECO:0000256" key="4">
    <source>
        <dbReference type="ARBA" id="ARBA00004613"/>
    </source>
</evidence>
<sequence length="384" mass="43350">MSSQCQIQGSTLQPKAGDRKGEIQPLKHPAERPQAGTMRVVVIGAGVIGLSTALCIHERYHSVLQPLDIKVYADRFTPLTTTDVAAGFWQPYLSDPSNPKEADWSQQTFDYLLSHIHSPNAEKLGLFLISGYNLFHEAIPDPSWKDTVLGFRKLTPRELDIFPDYSYGWFHTSLILEGKNYLQWLTERLTERGVKFFQRKLESFEEVAREGADVIVNCTGVWAGALQPDPLLQPGRGQIIKVDAPWIKHFILTHEPESGIYNSPYIIPGTQTVTLGGIFQLGNWNELNNIQDHTTIWEGCCRLEPTLKNARIVDERTGFRPVRPQIRLEREQLHVGPSNTEVIHNYGHGGYGLTIHWGCALEAAKLFGRILEEKKLSKMPPSHL</sequence>
<dbReference type="Proteomes" id="UP000233200">
    <property type="component" value="Unplaced"/>
</dbReference>
<keyword evidence="12" id="KW-0560">Oxidoreductase</keyword>
<feature type="binding site" evidence="31">
    <location>
        <position position="90"/>
    </location>
    <ligand>
        <name>D-dopa</name>
        <dbReference type="ChEBI" id="CHEBI:149689"/>
    </ligand>
</feature>
<dbReference type="Pfam" id="PF01266">
    <property type="entry name" value="DAO"/>
    <property type="match status" value="1"/>
</dbReference>
<dbReference type="PANTHER" id="PTHR11530:SF15">
    <property type="entry name" value="D-AMINO-ACID OXIDASE"/>
    <property type="match status" value="1"/>
</dbReference>
<comment type="catalytic activity">
    <reaction evidence="24">
        <text>D-serine + O2 + H2O = 3-hydroxypyruvate + H2O2 + NH4(+)</text>
        <dbReference type="Rhea" id="RHEA:70951"/>
        <dbReference type="ChEBI" id="CHEBI:15377"/>
        <dbReference type="ChEBI" id="CHEBI:15379"/>
        <dbReference type="ChEBI" id="CHEBI:16240"/>
        <dbReference type="ChEBI" id="CHEBI:17180"/>
        <dbReference type="ChEBI" id="CHEBI:28938"/>
        <dbReference type="ChEBI" id="CHEBI:35247"/>
    </reaction>
    <physiologicalReaction direction="left-to-right" evidence="24">
        <dbReference type="Rhea" id="RHEA:70952"/>
    </physiologicalReaction>
</comment>
<evidence type="ECO:0000256" key="27">
    <source>
        <dbReference type="ARBA" id="ARBA00049123"/>
    </source>
</evidence>
<dbReference type="GeneTree" id="ENSGT00390000018635"/>
<evidence type="ECO:0000256" key="3">
    <source>
        <dbReference type="ARBA" id="ARBA00004514"/>
    </source>
</evidence>
<dbReference type="GO" id="GO:0005829">
    <property type="term" value="C:cytosol"/>
    <property type="evidence" value="ECO:0007669"/>
    <property type="project" value="UniProtKB-SubCell"/>
</dbReference>
<feature type="binding site" evidence="31">
    <location>
        <begin position="81"/>
        <end position="82"/>
    </location>
    <ligand>
        <name>FAD</name>
        <dbReference type="ChEBI" id="CHEBI:57692"/>
    </ligand>
</feature>
<dbReference type="GO" id="GO:0055130">
    <property type="term" value="P:D-alanine catabolic process"/>
    <property type="evidence" value="ECO:0007669"/>
    <property type="project" value="Ensembl"/>
</dbReference>
<comment type="catalytic activity">
    <reaction evidence="28">
        <text>D-valine + O2 + H2O = 3-methyl-2-oxobutanoate + H2O2 + NH4(+)</text>
        <dbReference type="Rhea" id="RHEA:78203"/>
        <dbReference type="ChEBI" id="CHEBI:11851"/>
        <dbReference type="ChEBI" id="CHEBI:15377"/>
        <dbReference type="ChEBI" id="CHEBI:15379"/>
        <dbReference type="ChEBI" id="CHEBI:16240"/>
        <dbReference type="ChEBI" id="CHEBI:28938"/>
        <dbReference type="ChEBI" id="CHEBI:74338"/>
    </reaction>
    <physiologicalReaction direction="left-to-right" evidence="28">
        <dbReference type="Rhea" id="RHEA:78204"/>
    </physiologicalReaction>
</comment>
<dbReference type="InterPro" id="IPR006076">
    <property type="entry name" value="FAD-dep_OxRdtase"/>
</dbReference>
<feature type="binding site" evidence="31">
    <location>
        <position position="219"/>
    </location>
    <ligand>
        <name>FAD</name>
        <dbReference type="ChEBI" id="CHEBI:57692"/>
    </ligand>
</feature>
<dbReference type="GO" id="GO:0005782">
    <property type="term" value="C:peroxisomal matrix"/>
    <property type="evidence" value="ECO:0007669"/>
    <property type="project" value="UniProtKB-SubCell"/>
</dbReference>
<dbReference type="GO" id="GO:0042416">
    <property type="term" value="P:dopamine biosynthetic process"/>
    <property type="evidence" value="ECO:0007669"/>
    <property type="project" value="Ensembl"/>
</dbReference>
<reference evidence="34" key="1">
    <citation type="submission" date="2025-08" db="UniProtKB">
        <authorList>
            <consortium name="Ensembl"/>
        </authorList>
    </citation>
    <scope>IDENTIFICATION</scope>
</reference>
<keyword evidence="9" id="KW-0285">Flavoprotein</keyword>
<dbReference type="GO" id="GO:0070945">
    <property type="term" value="P:neutrophil-mediated killing of gram-negative bacterium"/>
    <property type="evidence" value="ECO:0007669"/>
    <property type="project" value="Ensembl"/>
</dbReference>
<evidence type="ECO:0000259" key="33">
    <source>
        <dbReference type="Pfam" id="PF01266"/>
    </source>
</evidence>
<dbReference type="FunFam" id="3.40.50.720:FF:000641">
    <property type="entry name" value="D-amino acid oxidase"/>
    <property type="match status" value="1"/>
</dbReference>
<comment type="catalytic activity">
    <reaction evidence="20">
        <text>D-tryptophan + O2 + H2O = indole-3-pyruvate + H2O2 + NH4(+)</text>
        <dbReference type="Rhea" id="RHEA:78247"/>
        <dbReference type="ChEBI" id="CHEBI:15377"/>
        <dbReference type="ChEBI" id="CHEBI:15379"/>
        <dbReference type="ChEBI" id="CHEBI:16240"/>
        <dbReference type="ChEBI" id="CHEBI:17640"/>
        <dbReference type="ChEBI" id="CHEBI:28938"/>
        <dbReference type="ChEBI" id="CHEBI:57719"/>
    </reaction>
    <physiologicalReaction direction="left-to-right" evidence="20">
        <dbReference type="Rhea" id="RHEA:78248"/>
    </physiologicalReaction>
</comment>
<accession>A0A2K6NXW8</accession>
<evidence type="ECO:0000256" key="11">
    <source>
        <dbReference type="ARBA" id="ARBA00022827"/>
    </source>
</evidence>
<evidence type="ECO:0000256" key="2">
    <source>
        <dbReference type="ARBA" id="ARBA00004253"/>
    </source>
</evidence>
<dbReference type="PROSITE" id="PS00677">
    <property type="entry name" value="DAO"/>
    <property type="match status" value="1"/>
</dbReference>
<dbReference type="SUPFAM" id="SSF54373">
    <property type="entry name" value="FAD-linked reductases, C-terminal domain"/>
    <property type="match status" value="1"/>
</dbReference>
<dbReference type="InterPro" id="IPR006181">
    <property type="entry name" value="D-amino_acid_oxidase_CS"/>
</dbReference>
<evidence type="ECO:0000256" key="12">
    <source>
        <dbReference type="ARBA" id="ARBA00023002"/>
    </source>
</evidence>
<comment type="catalytic activity">
    <reaction evidence="27">
        <text>D-cysteine + O2 + H2O = 2-oxo-3-sulfanylpropanoate + H2O2 + NH4(+)</text>
        <dbReference type="Rhea" id="RHEA:78791"/>
        <dbReference type="ChEBI" id="CHEBI:15377"/>
        <dbReference type="ChEBI" id="CHEBI:15379"/>
        <dbReference type="ChEBI" id="CHEBI:16240"/>
        <dbReference type="ChEBI" id="CHEBI:28938"/>
        <dbReference type="ChEBI" id="CHEBI:35236"/>
        <dbReference type="ChEBI" id="CHEBI:57678"/>
    </reaction>
    <physiologicalReaction direction="left-to-right" evidence="27">
        <dbReference type="Rhea" id="RHEA:78792"/>
    </physiologicalReaction>
</comment>
<comment type="catalytic activity">
    <reaction evidence="30">
        <text>a D-alpha-amino acid + O2 + H2O = a 2-oxocarboxylate + H2O2 + NH4(+)</text>
        <dbReference type="Rhea" id="RHEA:21816"/>
        <dbReference type="ChEBI" id="CHEBI:15377"/>
        <dbReference type="ChEBI" id="CHEBI:15379"/>
        <dbReference type="ChEBI" id="CHEBI:16240"/>
        <dbReference type="ChEBI" id="CHEBI:28938"/>
        <dbReference type="ChEBI" id="CHEBI:35179"/>
        <dbReference type="ChEBI" id="CHEBI:59871"/>
        <dbReference type="EC" id="1.4.3.3"/>
    </reaction>
    <physiologicalReaction direction="left-to-right" evidence="30">
        <dbReference type="Rhea" id="RHEA:21817"/>
    </physiologicalReaction>
</comment>
<evidence type="ECO:0000256" key="29">
    <source>
        <dbReference type="ARBA" id="ARBA00049287"/>
    </source>
</evidence>
<feature type="region of interest" description="Disordered" evidence="32">
    <location>
        <begin position="1"/>
        <end position="31"/>
    </location>
</feature>
<feature type="binding site" evidence="31">
    <location>
        <begin position="349"/>
        <end position="354"/>
    </location>
    <ligand>
        <name>FAD</name>
        <dbReference type="ChEBI" id="CHEBI:57692"/>
    </ligand>
</feature>
<comment type="catalytic activity">
    <reaction evidence="22">
        <text>D-phenylalanine + O2 + H2O = 3-phenylpyruvate + H2O2 + NH4(+)</text>
        <dbReference type="Rhea" id="RHEA:70963"/>
        <dbReference type="ChEBI" id="CHEBI:15377"/>
        <dbReference type="ChEBI" id="CHEBI:15379"/>
        <dbReference type="ChEBI" id="CHEBI:16240"/>
        <dbReference type="ChEBI" id="CHEBI:18005"/>
        <dbReference type="ChEBI" id="CHEBI:28938"/>
        <dbReference type="ChEBI" id="CHEBI:57981"/>
    </reaction>
    <physiologicalReaction direction="left-to-right" evidence="22">
        <dbReference type="Rhea" id="RHEA:70964"/>
    </physiologicalReaction>
</comment>
<evidence type="ECO:0000256" key="20">
    <source>
        <dbReference type="ARBA" id="ARBA00047579"/>
    </source>
</evidence>